<evidence type="ECO:0000313" key="2">
    <source>
        <dbReference type="Proteomes" id="UP000244173"/>
    </source>
</evidence>
<organism evidence="1 2">
    <name type="scientific">Microvirgula aerodenitrificans</name>
    <dbReference type="NCBI Taxonomy" id="57480"/>
    <lineage>
        <taxon>Bacteria</taxon>
        <taxon>Pseudomonadati</taxon>
        <taxon>Pseudomonadota</taxon>
        <taxon>Betaproteobacteria</taxon>
        <taxon>Neisseriales</taxon>
        <taxon>Aquaspirillaceae</taxon>
        <taxon>Microvirgula</taxon>
    </lineage>
</organism>
<evidence type="ECO:0000313" key="1">
    <source>
        <dbReference type="EMBL" id="AVY92879.1"/>
    </source>
</evidence>
<dbReference type="STRING" id="1122240.GCA_000620105_00963"/>
<dbReference type="RefSeq" id="WP_028498374.1">
    <property type="nucleotide sequence ID" value="NZ_CP028519.1"/>
</dbReference>
<dbReference type="EMBL" id="CP028519">
    <property type="protein sequence ID" value="AVY92879.1"/>
    <property type="molecule type" value="Genomic_DNA"/>
</dbReference>
<dbReference type="AlphaFoldDB" id="A0A2S0P6F8"/>
<sequence length="124" mass="13702">MALQEYAGAMALEVDGKEIEVIDLNVVTKTGRKLVKTMTRSGRAKGYSKGVAEYSLDLTVAIPLSGDLDWEAIDKAKLTIYPATGDGQRESYLDCFVIEIGNKFTVDSEGRRTLKLQSLRRVIE</sequence>
<protein>
    <submittedName>
        <fullName evidence="1">Phage tail protein</fullName>
    </submittedName>
</protein>
<dbReference type="KEGG" id="maer:DAI18_01595"/>
<dbReference type="OrthoDB" id="5455158at2"/>
<proteinExistence type="predicted"/>
<dbReference type="Proteomes" id="UP000244173">
    <property type="component" value="Chromosome"/>
</dbReference>
<reference evidence="1 2" key="1">
    <citation type="submission" date="2018-04" db="EMBL/GenBank/DDBJ databases">
        <title>Denitrifier Microvirgula.</title>
        <authorList>
            <person name="Anderson E."/>
            <person name="Jang J."/>
            <person name="Ishii S."/>
        </authorList>
    </citation>
    <scope>NUCLEOTIDE SEQUENCE [LARGE SCALE GENOMIC DNA]</scope>
    <source>
        <strain evidence="1 2">BE2.4</strain>
    </source>
</reference>
<gene>
    <name evidence="1" type="ORF">DAI18_01595</name>
</gene>
<keyword evidence="2" id="KW-1185">Reference proteome</keyword>
<name>A0A2S0P6F8_9NEIS</name>
<accession>A0A2S0P6F8</accession>